<dbReference type="EMBL" id="GBXM01014188">
    <property type="protein sequence ID" value="JAH94389.1"/>
    <property type="molecule type" value="Transcribed_RNA"/>
</dbReference>
<accession>A0A0E9WVH0</accession>
<proteinExistence type="predicted"/>
<evidence type="ECO:0000313" key="1">
    <source>
        <dbReference type="EMBL" id="JAH94389.1"/>
    </source>
</evidence>
<organism evidence="1">
    <name type="scientific">Anguilla anguilla</name>
    <name type="common">European freshwater eel</name>
    <name type="synonym">Muraena anguilla</name>
    <dbReference type="NCBI Taxonomy" id="7936"/>
    <lineage>
        <taxon>Eukaryota</taxon>
        <taxon>Metazoa</taxon>
        <taxon>Chordata</taxon>
        <taxon>Craniata</taxon>
        <taxon>Vertebrata</taxon>
        <taxon>Euteleostomi</taxon>
        <taxon>Actinopterygii</taxon>
        <taxon>Neopterygii</taxon>
        <taxon>Teleostei</taxon>
        <taxon>Anguilliformes</taxon>
        <taxon>Anguillidae</taxon>
        <taxon>Anguilla</taxon>
    </lineage>
</organism>
<name>A0A0E9WVH0_ANGAN</name>
<dbReference type="AlphaFoldDB" id="A0A0E9WVH0"/>
<reference evidence="1" key="2">
    <citation type="journal article" date="2015" name="Fish Shellfish Immunol.">
        <title>Early steps in the European eel (Anguilla anguilla)-Vibrio vulnificus interaction in the gills: Role of the RtxA13 toxin.</title>
        <authorList>
            <person name="Callol A."/>
            <person name="Pajuelo D."/>
            <person name="Ebbesson L."/>
            <person name="Teles M."/>
            <person name="MacKenzie S."/>
            <person name="Amaro C."/>
        </authorList>
    </citation>
    <scope>NUCLEOTIDE SEQUENCE</scope>
</reference>
<sequence length="59" mass="6682">MLQLADSSLPLVLSHLVSVIHKTNLPDCLYYSVKPTFTSHTDFLCVKSIDLCHIYIFSI</sequence>
<reference evidence="1" key="1">
    <citation type="submission" date="2014-11" db="EMBL/GenBank/DDBJ databases">
        <authorList>
            <person name="Amaro Gonzalez C."/>
        </authorList>
    </citation>
    <scope>NUCLEOTIDE SEQUENCE</scope>
</reference>
<protein>
    <submittedName>
        <fullName evidence="1">Uncharacterized protein</fullName>
    </submittedName>
</protein>